<evidence type="ECO:0000313" key="3">
    <source>
        <dbReference type="EMBL" id="KAK9888758.1"/>
    </source>
</evidence>
<evidence type="ECO:0000256" key="1">
    <source>
        <dbReference type="SAM" id="MobiDB-lite"/>
    </source>
</evidence>
<reference evidence="3 4" key="1">
    <citation type="submission" date="2023-03" db="EMBL/GenBank/DDBJ databases">
        <title>Genome insight into feeding habits of ladybird beetles.</title>
        <authorList>
            <person name="Li H.-S."/>
            <person name="Huang Y.-H."/>
            <person name="Pang H."/>
        </authorList>
    </citation>
    <scope>NUCLEOTIDE SEQUENCE [LARGE SCALE GENOMIC DNA]</scope>
    <source>
        <strain evidence="3">SYSU_2023b</strain>
        <tissue evidence="3">Whole body</tissue>
    </source>
</reference>
<protein>
    <submittedName>
        <fullName evidence="3">Uncharacterized protein</fullName>
    </submittedName>
</protein>
<keyword evidence="2" id="KW-0472">Membrane</keyword>
<organism evidence="3 4">
    <name type="scientific">Henosepilachna vigintioctopunctata</name>
    <dbReference type="NCBI Taxonomy" id="420089"/>
    <lineage>
        <taxon>Eukaryota</taxon>
        <taxon>Metazoa</taxon>
        <taxon>Ecdysozoa</taxon>
        <taxon>Arthropoda</taxon>
        <taxon>Hexapoda</taxon>
        <taxon>Insecta</taxon>
        <taxon>Pterygota</taxon>
        <taxon>Neoptera</taxon>
        <taxon>Endopterygota</taxon>
        <taxon>Coleoptera</taxon>
        <taxon>Polyphaga</taxon>
        <taxon>Cucujiformia</taxon>
        <taxon>Coccinelloidea</taxon>
        <taxon>Coccinellidae</taxon>
        <taxon>Epilachninae</taxon>
        <taxon>Epilachnini</taxon>
        <taxon>Henosepilachna</taxon>
    </lineage>
</organism>
<keyword evidence="2" id="KW-1133">Transmembrane helix</keyword>
<accession>A0AAW1V113</accession>
<evidence type="ECO:0000256" key="2">
    <source>
        <dbReference type="SAM" id="Phobius"/>
    </source>
</evidence>
<proteinExistence type="predicted"/>
<feature type="transmembrane region" description="Helical" evidence="2">
    <location>
        <begin position="59"/>
        <end position="77"/>
    </location>
</feature>
<name>A0AAW1V113_9CUCU</name>
<feature type="region of interest" description="Disordered" evidence="1">
    <location>
        <begin position="1"/>
        <end position="28"/>
    </location>
</feature>
<evidence type="ECO:0000313" key="4">
    <source>
        <dbReference type="Proteomes" id="UP001431783"/>
    </source>
</evidence>
<comment type="caution">
    <text evidence="3">The sequence shown here is derived from an EMBL/GenBank/DDBJ whole genome shotgun (WGS) entry which is preliminary data.</text>
</comment>
<dbReference type="AlphaFoldDB" id="A0AAW1V113"/>
<feature type="compositionally biased region" description="Polar residues" evidence="1">
    <location>
        <begin position="14"/>
        <end position="27"/>
    </location>
</feature>
<gene>
    <name evidence="3" type="ORF">WA026_000983</name>
</gene>
<sequence>MVIPSAISGRLRNASPTRDSSGFSHAKSNSRRISVETVELFQFAHVVCIYCLFEKRSEIYSIVSCFIIFIIRLLDFFKKRKMF</sequence>
<dbReference type="EMBL" id="JARQZJ010000121">
    <property type="protein sequence ID" value="KAK9888758.1"/>
    <property type="molecule type" value="Genomic_DNA"/>
</dbReference>
<keyword evidence="4" id="KW-1185">Reference proteome</keyword>
<keyword evidence="2" id="KW-0812">Transmembrane</keyword>
<dbReference type="Proteomes" id="UP001431783">
    <property type="component" value="Unassembled WGS sequence"/>
</dbReference>